<dbReference type="Gene3D" id="3.30.70.1440">
    <property type="entry name" value="Multidrug efflux transporter AcrB pore domain"/>
    <property type="match status" value="1"/>
</dbReference>
<gene>
    <name evidence="2" type="ORF">ADIMK_1208</name>
</gene>
<dbReference type="OrthoDB" id="5287122at2"/>
<dbReference type="PANTHER" id="PTHR32063">
    <property type="match status" value="1"/>
</dbReference>
<feature type="transmembrane region" description="Helical" evidence="1">
    <location>
        <begin position="532"/>
        <end position="552"/>
    </location>
</feature>
<accession>A0A081G1V0</accession>
<feature type="transmembrane region" description="Helical" evidence="1">
    <location>
        <begin position="365"/>
        <end position="385"/>
    </location>
</feature>
<dbReference type="PANTHER" id="PTHR32063:SF33">
    <property type="entry name" value="RND SUPERFAMILY EFFLUX PUMP PERMEASE COMPONENT"/>
    <property type="match status" value="1"/>
</dbReference>
<keyword evidence="1" id="KW-0812">Transmembrane</keyword>
<comment type="caution">
    <text evidence="2">The sequence shown here is derived from an EMBL/GenBank/DDBJ whole genome shotgun (WGS) entry which is preliminary data.</text>
</comment>
<dbReference type="InterPro" id="IPR001036">
    <property type="entry name" value="Acrflvin-R"/>
</dbReference>
<feature type="transmembrane region" description="Helical" evidence="1">
    <location>
        <begin position="339"/>
        <end position="359"/>
    </location>
</feature>
<feature type="transmembrane region" description="Helical" evidence="1">
    <location>
        <begin position="440"/>
        <end position="461"/>
    </location>
</feature>
<protein>
    <submittedName>
        <fullName evidence="2">RND multidrug efflux transporter</fullName>
    </submittedName>
</protein>
<dbReference type="AlphaFoldDB" id="A0A081G1V0"/>
<reference evidence="2 3" key="1">
    <citation type="submission" date="2014-04" db="EMBL/GenBank/DDBJ databases">
        <title>Marinobacterium kochiensis sp. nov., isolated from sediment sample collected from Kochi backwaters in Kerala, India.</title>
        <authorList>
            <person name="Singh A."/>
            <person name="Pinnaka A.K."/>
        </authorList>
    </citation>
    <scope>NUCLEOTIDE SEQUENCE [LARGE SCALE GENOMIC DNA]</scope>
    <source>
        <strain evidence="2 3">AK27</strain>
    </source>
</reference>
<name>A0A081G1V0_9GAMM</name>
<dbReference type="EMBL" id="JMQN01000015">
    <property type="protein sequence ID" value="KEA64755.1"/>
    <property type="molecule type" value="Genomic_DNA"/>
</dbReference>
<dbReference type="GO" id="GO:0005886">
    <property type="term" value="C:plasma membrane"/>
    <property type="evidence" value="ECO:0007669"/>
    <property type="project" value="TreeGrafter"/>
</dbReference>
<dbReference type="SUPFAM" id="SSF82693">
    <property type="entry name" value="Multidrug efflux transporter AcrB pore domain, PN1, PN2, PC1 and PC2 subdomains"/>
    <property type="match status" value="1"/>
</dbReference>
<dbReference type="Gene3D" id="3.30.70.1430">
    <property type="entry name" value="Multidrug efflux transporter AcrB pore domain"/>
    <property type="match status" value="2"/>
</dbReference>
<evidence type="ECO:0000256" key="1">
    <source>
        <dbReference type="SAM" id="Phobius"/>
    </source>
</evidence>
<dbReference type="Proteomes" id="UP000028252">
    <property type="component" value="Unassembled WGS sequence"/>
</dbReference>
<dbReference type="Gene3D" id="3.30.2090.10">
    <property type="entry name" value="Multidrug efflux transporter AcrB TolC docking domain, DN and DC subdomains"/>
    <property type="match status" value="2"/>
</dbReference>
<sequence length="1052" mass="115155">MQQRDTGPLSGLITLFTTHRVAANLLMVLMLLGGFYGLKKLNVQFFPTFELDVLTVSVTWRGSTAEDVERSVLLPLEEELRSLDGIKEMISTARDGSASIRIELTETTDVDYALSEAKQKVDSVRGELPDDVEEPLVQRVTRYEGIADLILTSDKASLPELRIMARQFEQELLKRGIRKIDFVGMPEQELAIQLSPSELSQLGMTFNEVVEKIRLRSVDLPAGTAAQSEGSRQLRSLGQQRDVQGFEQLPLLASTDGQRLRLGDIALIEKRDADNQVLLNYQGQPAILLELKRTENDDSLVGAGIFNRWLEETRPKLPAGLQLIPYQERWQLIQDRIELLLKNGLSGLALVIAILFLFLNGRVAFWVTVGIPVSFMATLAVLYAIGGTINMISLFGLIMALGIIVDDAIVVGEDTLTHAQMGESSRHAAIGGALRMKAPVIASSMTTIAAFLPLLLIGGIIGNIMADIPTVVICVILASLVECFLVLPGHLFHSLRKTDAVHPSRLRQRLDGGFNHFRDRIFRPFIERAIQFRWTVLALALGLLIVSIGLVAGGRMKFTFFPSVEQDTLDASVQFAAGTDANTVKRFLDHMGETLYETDRALGGGQVKMSLARQRTALFSRTGAGSSRGDEFGVLSVELYPADTRGMPTSAFIRQWRERIKMPAGVERFSIDVAQGGPPGKPIEVKLTGKDLGALKAASLQLQRDLKAYSGLSNVDDDLPFGTSQLIYSLTPSGEAAGLSLEQVGRQLRAAFDGVEVQSFYEGQDQIKVRVILPERERNRMSTLEQLPIVLPDGSVTPVTNVVEFTARQGFDSLQRIDGELAINVSADLNENQTNANEVISALQREVIPGLSARYGISASFEGKNRDQRETLADMKLGLVIALALIYIILAWVFASYSWPLTVMLAIPLGITGALLGHFITGQTLTVLSLFGVFGLSGIVINDSIVLVTFYKHLREQGLAIQDAVVEAACQRLRAVLLTSLTTIGGLTPILFETSLQAQFLIPMATSIVFGLAYGTLLILVVVPSMLTILEGARDWLGFKPRTEHQAVTAPE</sequence>
<dbReference type="SUPFAM" id="SSF82866">
    <property type="entry name" value="Multidrug efflux transporter AcrB transmembrane domain"/>
    <property type="match status" value="2"/>
</dbReference>
<keyword evidence="1" id="KW-0472">Membrane</keyword>
<feature type="transmembrane region" description="Helical" evidence="1">
    <location>
        <begin position="20"/>
        <end position="38"/>
    </location>
</feature>
<evidence type="ECO:0000313" key="2">
    <source>
        <dbReference type="EMBL" id="KEA64755.1"/>
    </source>
</evidence>
<proteinExistence type="predicted"/>
<keyword evidence="3" id="KW-1185">Reference proteome</keyword>
<dbReference type="Gene3D" id="3.30.70.1320">
    <property type="entry name" value="Multidrug efflux transporter AcrB pore domain like"/>
    <property type="match status" value="1"/>
</dbReference>
<dbReference type="SUPFAM" id="SSF82714">
    <property type="entry name" value="Multidrug efflux transporter AcrB TolC docking domain, DN and DC subdomains"/>
    <property type="match status" value="2"/>
</dbReference>
<dbReference type="PATRIC" id="fig|1232683.4.peg.1198"/>
<dbReference type="InterPro" id="IPR027463">
    <property type="entry name" value="AcrB_DN_DC_subdom"/>
</dbReference>
<feature type="transmembrane region" description="Helical" evidence="1">
    <location>
        <begin position="392"/>
        <end position="411"/>
    </location>
</feature>
<feature type="transmembrane region" description="Helical" evidence="1">
    <location>
        <begin position="1004"/>
        <end position="1030"/>
    </location>
</feature>
<feature type="transmembrane region" description="Helical" evidence="1">
    <location>
        <begin position="877"/>
        <end position="895"/>
    </location>
</feature>
<dbReference type="Gene3D" id="1.20.1640.10">
    <property type="entry name" value="Multidrug efflux transporter AcrB transmembrane domain"/>
    <property type="match status" value="2"/>
</dbReference>
<dbReference type="Pfam" id="PF00873">
    <property type="entry name" value="ACR_tran"/>
    <property type="match status" value="1"/>
</dbReference>
<dbReference type="eggNOG" id="COG0841">
    <property type="taxonomic scope" value="Bacteria"/>
</dbReference>
<feature type="transmembrane region" description="Helical" evidence="1">
    <location>
        <begin position="971"/>
        <end position="992"/>
    </location>
</feature>
<feature type="transmembrane region" description="Helical" evidence="1">
    <location>
        <begin position="927"/>
        <end position="951"/>
    </location>
</feature>
<dbReference type="RefSeq" id="WP_051692538.1">
    <property type="nucleotide sequence ID" value="NZ_JMQN01000015.1"/>
</dbReference>
<feature type="transmembrane region" description="Helical" evidence="1">
    <location>
        <begin position="468"/>
        <end position="487"/>
    </location>
</feature>
<evidence type="ECO:0000313" key="3">
    <source>
        <dbReference type="Proteomes" id="UP000028252"/>
    </source>
</evidence>
<dbReference type="STRING" id="1232683.ADIMK_1208"/>
<keyword evidence="1" id="KW-1133">Transmembrane helix</keyword>
<dbReference type="PRINTS" id="PR00702">
    <property type="entry name" value="ACRIFLAVINRP"/>
</dbReference>
<organism evidence="2 3">
    <name type="scientific">Marinobacterium lacunae</name>
    <dbReference type="NCBI Taxonomy" id="1232683"/>
    <lineage>
        <taxon>Bacteria</taxon>
        <taxon>Pseudomonadati</taxon>
        <taxon>Pseudomonadota</taxon>
        <taxon>Gammaproteobacteria</taxon>
        <taxon>Oceanospirillales</taxon>
        <taxon>Oceanospirillaceae</taxon>
        <taxon>Marinobacterium</taxon>
    </lineage>
</organism>
<dbReference type="GO" id="GO:0042910">
    <property type="term" value="F:xenobiotic transmembrane transporter activity"/>
    <property type="evidence" value="ECO:0007669"/>
    <property type="project" value="TreeGrafter"/>
</dbReference>